<sequence>MARPRLVRLDTDVRGAPVRAQGAQALGGPAPRLLPAHRAARHRRHGHRRRPAPGRGPAAQAAYRRRAPPAVQPAPVGARRACRVLPLRPRRRHGPGHRAAVRDVQRTARGPGGGGGLRRPHRPRRPRLRVQRGRAGAGRLHADRHRHHRPGARRVTGTGPSLALVGGEVLAVPKSAAEPSEDAAALDPARGRIAVSDGATRALASGPWAHCLVRRFVARPPEGFDGAALGDWVRAAAAEWSRCVRLSPQAPPYLWDAVERGSYATLLGFVADPAPPGADTLRWLAVAVGDTCLVTLRGAAPTLSFPLHHPEQFTSAPALLPTSPTALPDAVSAAHVIAGASRAGDDLLVMTDALARWALTRAAHSPDVWHFLRQCDASTFATKVRALWRRGELEEDDVTLVRCRVDLE</sequence>
<organism evidence="2 3">
    <name type="scientific">Streptomyces spectabilis</name>
    <dbReference type="NCBI Taxonomy" id="68270"/>
    <lineage>
        <taxon>Bacteria</taxon>
        <taxon>Bacillati</taxon>
        <taxon>Actinomycetota</taxon>
        <taxon>Actinomycetes</taxon>
        <taxon>Kitasatosporales</taxon>
        <taxon>Streptomycetaceae</taxon>
        <taxon>Streptomyces</taxon>
    </lineage>
</organism>
<evidence type="ECO:0000313" key="2">
    <source>
        <dbReference type="EMBL" id="QEV65202.1"/>
    </source>
</evidence>
<proteinExistence type="predicted"/>
<feature type="region of interest" description="Disordered" evidence="1">
    <location>
        <begin position="38"/>
        <end position="77"/>
    </location>
</feature>
<feature type="compositionally biased region" description="Basic residues" evidence="1">
    <location>
        <begin position="118"/>
        <end position="132"/>
    </location>
</feature>
<feature type="compositionally biased region" description="Basic residues" evidence="1">
    <location>
        <begin position="38"/>
        <end position="52"/>
    </location>
</feature>
<feature type="region of interest" description="Disordered" evidence="1">
    <location>
        <begin position="89"/>
        <end position="160"/>
    </location>
</feature>
<evidence type="ECO:0008006" key="4">
    <source>
        <dbReference type="Google" id="ProtNLM"/>
    </source>
</evidence>
<feature type="compositionally biased region" description="Low complexity" evidence="1">
    <location>
        <begin position="53"/>
        <end position="62"/>
    </location>
</feature>
<feature type="compositionally biased region" description="Basic residues" evidence="1">
    <location>
        <begin position="142"/>
        <end position="152"/>
    </location>
</feature>
<dbReference type="KEGG" id="sspb:CP982_39385"/>
<dbReference type="AlphaFoldDB" id="A0A5P2XRY0"/>
<reference evidence="2 3" key="1">
    <citation type="submission" date="2017-09" db="EMBL/GenBank/DDBJ databases">
        <authorList>
            <person name="Lee N."/>
            <person name="Cho B.-K."/>
        </authorList>
    </citation>
    <scope>NUCLEOTIDE SEQUENCE [LARGE SCALE GENOMIC DNA]</scope>
    <source>
        <strain evidence="2 3">ATCC 27465</strain>
    </source>
</reference>
<evidence type="ECO:0000256" key="1">
    <source>
        <dbReference type="SAM" id="MobiDB-lite"/>
    </source>
</evidence>
<evidence type="ECO:0000313" key="3">
    <source>
        <dbReference type="Proteomes" id="UP000326505"/>
    </source>
</evidence>
<protein>
    <recommendedName>
        <fullName evidence="4">Protein phosphatase 2C domain-containing protein</fullName>
    </recommendedName>
</protein>
<dbReference type="Proteomes" id="UP000326505">
    <property type="component" value="Chromosome"/>
</dbReference>
<name>A0A5P2XRY0_STRST</name>
<accession>A0A5P2XRY0</accession>
<dbReference type="EMBL" id="CP023690">
    <property type="protein sequence ID" value="QEV65202.1"/>
    <property type="molecule type" value="Genomic_DNA"/>
</dbReference>
<gene>
    <name evidence="2" type="ORF">CP982_39385</name>
</gene>
<dbReference type="OrthoDB" id="5380902at2"/>